<reference evidence="1" key="2">
    <citation type="journal article" date="2015" name="Data Brief">
        <title>Shoot transcriptome of the giant reed, Arundo donax.</title>
        <authorList>
            <person name="Barrero R.A."/>
            <person name="Guerrero F.D."/>
            <person name="Moolhuijzen P."/>
            <person name="Goolsby J.A."/>
            <person name="Tidwell J."/>
            <person name="Bellgard S.E."/>
            <person name="Bellgard M.I."/>
        </authorList>
    </citation>
    <scope>NUCLEOTIDE SEQUENCE</scope>
    <source>
        <tissue evidence="1">Shoot tissue taken approximately 20 cm above the soil surface</tissue>
    </source>
</reference>
<accession>A0A0A9F965</accession>
<name>A0A0A9F965_ARUDO</name>
<reference evidence="1" key="1">
    <citation type="submission" date="2014-09" db="EMBL/GenBank/DDBJ databases">
        <authorList>
            <person name="Magalhaes I.L.F."/>
            <person name="Oliveira U."/>
            <person name="Santos F.R."/>
            <person name="Vidigal T.H.D.A."/>
            <person name="Brescovit A.D."/>
            <person name="Santos A.J."/>
        </authorList>
    </citation>
    <scope>NUCLEOTIDE SEQUENCE</scope>
    <source>
        <tissue evidence="1">Shoot tissue taken approximately 20 cm above the soil surface</tissue>
    </source>
</reference>
<evidence type="ECO:0000313" key="1">
    <source>
        <dbReference type="EMBL" id="JAE06656.1"/>
    </source>
</evidence>
<proteinExistence type="predicted"/>
<protein>
    <submittedName>
        <fullName evidence="1">Uncharacterized protein</fullName>
    </submittedName>
</protein>
<organism evidence="1">
    <name type="scientific">Arundo donax</name>
    <name type="common">Giant reed</name>
    <name type="synonym">Donax arundinaceus</name>
    <dbReference type="NCBI Taxonomy" id="35708"/>
    <lineage>
        <taxon>Eukaryota</taxon>
        <taxon>Viridiplantae</taxon>
        <taxon>Streptophyta</taxon>
        <taxon>Embryophyta</taxon>
        <taxon>Tracheophyta</taxon>
        <taxon>Spermatophyta</taxon>
        <taxon>Magnoliopsida</taxon>
        <taxon>Liliopsida</taxon>
        <taxon>Poales</taxon>
        <taxon>Poaceae</taxon>
        <taxon>PACMAD clade</taxon>
        <taxon>Arundinoideae</taxon>
        <taxon>Arundineae</taxon>
        <taxon>Arundo</taxon>
    </lineage>
</organism>
<sequence length="40" mass="4694">MKEHAICCSLRVDSMSRKNFYAARVIFSIRLTKMQMIARS</sequence>
<dbReference type="EMBL" id="GBRH01191240">
    <property type="protein sequence ID" value="JAE06656.1"/>
    <property type="molecule type" value="Transcribed_RNA"/>
</dbReference>
<dbReference type="AlphaFoldDB" id="A0A0A9F965"/>